<dbReference type="PROSITE" id="PS51257">
    <property type="entry name" value="PROKAR_LIPOPROTEIN"/>
    <property type="match status" value="1"/>
</dbReference>
<evidence type="ECO:0000313" key="2">
    <source>
        <dbReference type="Proteomes" id="UP001555342"/>
    </source>
</evidence>
<accession>A0ABV3NTP0</accession>
<reference evidence="1 2" key="1">
    <citation type="submission" date="2024-07" db="EMBL/GenBank/DDBJ databases">
        <authorList>
            <person name="Wang L."/>
        </authorList>
    </citation>
    <scope>NUCLEOTIDE SEQUENCE [LARGE SCALE GENOMIC DNA]</scope>
    <source>
        <strain evidence="1 2">WL359</strain>
    </source>
</reference>
<comment type="caution">
    <text evidence="1">The sequence shown here is derived from an EMBL/GenBank/DDBJ whole genome shotgun (WGS) entry which is preliminary data.</text>
</comment>
<dbReference type="EMBL" id="JBFMVT010000002">
    <property type="protein sequence ID" value="MEW7312910.1"/>
    <property type="molecule type" value="Genomic_DNA"/>
</dbReference>
<dbReference type="RefSeq" id="WP_367595085.1">
    <property type="nucleotide sequence ID" value="NZ_JBFMVT010000002.1"/>
</dbReference>
<gene>
    <name evidence="1" type="ORF">AB1E22_09335</name>
</gene>
<organism evidence="1 2">
    <name type="scientific">Buttiauxella gaviniae</name>
    <dbReference type="NCBI Taxonomy" id="82990"/>
    <lineage>
        <taxon>Bacteria</taxon>
        <taxon>Pseudomonadati</taxon>
        <taxon>Pseudomonadota</taxon>
        <taxon>Gammaproteobacteria</taxon>
        <taxon>Enterobacterales</taxon>
        <taxon>Enterobacteriaceae</taxon>
        <taxon>Buttiauxella</taxon>
    </lineage>
</organism>
<evidence type="ECO:0000313" key="1">
    <source>
        <dbReference type="EMBL" id="MEW7312910.1"/>
    </source>
</evidence>
<evidence type="ECO:0008006" key="3">
    <source>
        <dbReference type="Google" id="ProtNLM"/>
    </source>
</evidence>
<proteinExistence type="predicted"/>
<name>A0ABV3NTP0_9ENTR</name>
<sequence>MLKLSVILIPCLLFLYACTLLSPKAEYIPDNEVLKSATVGVPYRLKIDILGGAAFRGTSRKPGFVSPTDSGISIHYCQLSESEIKDMEPRDSNNYNCVEIYGTPIKSGVLKITIKGGMYGSMIAPASHFSKDYTLKINQA</sequence>
<dbReference type="Proteomes" id="UP001555342">
    <property type="component" value="Unassembled WGS sequence"/>
</dbReference>
<protein>
    <recommendedName>
        <fullName evidence="3">Lipoprotein</fullName>
    </recommendedName>
</protein>
<keyword evidence="2" id="KW-1185">Reference proteome</keyword>